<evidence type="ECO:0000256" key="1">
    <source>
        <dbReference type="ARBA" id="ARBA00001974"/>
    </source>
</evidence>
<dbReference type="PIRSF" id="PIRSF000137">
    <property type="entry name" value="Alcohol_oxidase"/>
    <property type="match status" value="1"/>
</dbReference>
<dbReference type="GO" id="GO:0050660">
    <property type="term" value="F:flavin adenine dinucleotide binding"/>
    <property type="evidence" value="ECO:0007669"/>
    <property type="project" value="InterPro"/>
</dbReference>
<evidence type="ECO:0000256" key="6">
    <source>
        <dbReference type="RuleBase" id="RU003968"/>
    </source>
</evidence>
<evidence type="ECO:0000313" key="10">
    <source>
        <dbReference type="Proteomes" id="UP000016568"/>
    </source>
</evidence>
<dbReference type="SUPFAM" id="SSF54373">
    <property type="entry name" value="FAD-linked reductases, C-terminal domain"/>
    <property type="match status" value="1"/>
</dbReference>
<dbReference type="RefSeq" id="WP_021691532.1">
    <property type="nucleotide sequence ID" value="NZ_BASZ01000011.1"/>
</dbReference>
<gene>
    <name evidence="9" type="primary">betA</name>
    <name evidence="9" type="ORF">NT2_11_00220</name>
</gene>
<evidence type="ECO:0000256" key="5">
    <source>
        <dbReference type="PIRSR" id="PIRSR000137-2"/>
    </source>
</evidence>
<dbReference type="PANTHER" id="PTHR11552:SF147">
    <property type="entry name" value="CHOLINE DEHYDROGENASE, MITOCHONDRIAL"/>
    <property type="match status" value="1"/>
</dbReference>
<dbReference type="KEGG" id="ntd:EGO55_06885"/>
<dbReference type="OrthoDB" id="9785276at2"/>
<organism evidence="9 10">
    <name type="scientific">Caenibius tardaugens NBRC 16725</name>
    <dbReference type="NCBI Taxonomy" id="1219035"/>
    <lineage>
        <taxon>Bacteria</taxon>
        <taxon>Pseudomonadati</taxon>
        <taxon>Pseudomonadota</taxon>
        <taxon>Alphaproteobacteria</taxon>
        <taxon>Sphingomonadales</taxon>
        <taxon>Erythrobacteraceae</taxon>
        <taxon>Caenibius</taxon>
    </lineage>
</organism>
<evidence type="ECO:0000259" key="8">
    <source>
        <dbReference type="PROSITE" id="PS00624"/>
    </source>
</evidence>
<dbReference type="InterPro" id="IPR036188">
    <property type="entry name" value="FAD/NAD-bd_sf"/>
</dbReference>
<keyword evidence="4 5" id="KW-0274">FAD</keyword>
<dbReference type="SUPFAM" id="SSF51905">
    <property type="entry name" value="FAD/NAD(P)-binding domain"/>
    <property type="match status" value="1"/>
</dbReference>
<dbReference type="PANTHER" id="PTHR11552">
    <property type="entry name" value="GLUCOSE-METHANOL-CHOLINE GMC OXIDOREDUCTASE"/>
    <property type="match status" value="1"/>
</dbReference>
<evidence type="ECO:0000256" key="3">
    <source>
        <dbReference type="ARBA" id="ARBA00022630"/>
    </source>
</evidence>
<feature type="domain" description="Glucose-methanol-choline oxidoreductase N-terminal" evidence="7">
    <location>
        <begin position="81"/>
        <end position="104"/>
    </location>
</feature>
<dbReference type="InterPro" id="IPR007867">
    <property type="entry name" value="GMC_OxRtase_C"/>
</dbReference>
<dbReference type="PROSITE" id="PS00624">
    <property type="entry name" value="GMC_OXRED_2"/>
    <property type="match status" value="1"/>
</dbReference>
<evidence type="ECO:0000256" key="2">
    <source>
        <dbReference type="ARBA" id="ARBA00010790"/>
    </source>
</evidence>
<dbReference type="Pfam" id="PF00732">
    <property type="entry name" value="GMC_oxred_N"/>
    <property type="match status" value="1"/>
</dbReference>
<reference evidence="9 10" key="1">
    <citation type="submission" date="2013-09" db="EMBL/GenBank/DDBJ databases">
        <title>Whole genome shotgun sequence of Novosphingobium tardaugens NBRC 16725.</title>
        <authorList>
            <person name="Isaki S."/>
            <person name="Hosoyama A."/>
            <person name="Tsuchikane K."/>
            <person name="Katsumata H."/>
            <person name="Ando Y."/>
            <person name="Yamazaki S."/>
            <person name="Fujita N."/>
        </authorList>
    </citation>
    <scope>NUCLEOTIDE SEQUENCE [LARGE SCALE GENOMIC DNA]</scope>
    <source>
        <strain evidence="9 10">NBRC 16725</strain>
    </source>
</reference>
<feature type="binding site" evidence="5">
    <location>
        <position position="220"/>
    </location>
    <ligand>
        <name>FAD</name>
        <dbReference type="ChEBI" id="CHEBI:57692"/>
    </ligand>
</feature>
<comment type="caution">
    <text evidence="9">The sequence shown here is derived from an EMBL/GenBank/DDBJ whole genome shotgun (WGS) entry which is preliminary data.</text>
</comment>
<dbReference type="InterPro" id="IPR012132">
    <property type="entry name" value="GMC_OxRdtase"/>
</dbReference>
<dbReference type="PROSITE" id="PS00623">
    <property type="entry name" value="GMC_OXRED_1"/>
    <property type="match status" value="1"/>
</dbReference>
<comment type="similarity">
    <text evidence="2 6">Belongs to the GMC oxidoreductase family.</text>
</comment>
<sequence length="533" mass="57947">MAQYDYIIVGAGSAGCVLANRLSADPAKKVLLLEAGPSDRHPFIQMPAGMLELFKTGRHHWHYTSTPQKHLNNREIMLYTGKTLGGSSSVNAMLYIRGAKKDYDDWAAAGNEGWSFDDLLPYFRSTMHQTRGESAAHGVGGELWVSDAPDLPNHVLLRCFMAAAQAHQIPLTDDFCAGDPEGAGWTQATIKNGIRCSSAAAFLRPVRHRPNLEVRTGAHVLHIDIAHGRARSVAFQQGGREHIADANEIVLAAGALKSPQLLQVSGIGNAPDLERAGITVKHHLPGVGANLHDHPSVLIKYNTDRPLTFSGMSFFERAKIFLQWAFLRKGYGAWHNFDGNIFTRSKPGLDAPDLQLQFVPLMSDGLDGGDTRRHGLSITMCCITPESRGTVRPRSASALDTPEIDLNFMEQRADMETLINGVKLGRSIMTSDVWRDEKGPLVGSERAPGIAVETDTQIEEFLREAVTTDFHYAGTCRIGRDPMAVVAPDMRVHGIEGLTVADASVMPTPLRGNTNAPCIAIGAKAADILRKSA</sequence>
<evidence type="ECO:0000313" key="9">
    <source>
        <dbReference type="EMBL" id="GAD50714.1"/>
    </source>
</evidence>
<name>U2ZZ91_9SPHN</name>
<dbReference type="Gene3D" id="3.30.560.10">
    <property type="entry name" value="Glucose Oxidase, domain 3"/>
    <property type="match status" value="1"/>
</dbReference>
<dbReference type="AlphaFoldDB" id="U2ZZ91"/>
<keyword evidence="10" id="KW-1185">Reference proteome</keyword>
<feature type="domain" description="Glucose-methanol-choline oxidoreductase N-terminal" evidence="8">
    <location>
        <begin position="254"/>
        <end position="268"/>
    </location>
</feature>
<protein>
    <submittedName>
        <fullName evidence="9">Choline dehydrogenase</fullName>
    </submittedName>
</protein>
<dbReference type="eggNOG" id="COG2303">
    <property type="taxonomic scope" value="Bacteria"/>
</dbReference>
<evidence type="ECO:0000259" key="7">
    <source>
        <dbReference type="PROSITE" id="PS00623"/>
    </source>
</evidence>
<dbReference type="EMBL" id="BASZ01000011">
    <property type="protein sequence ID" value="GAD50714.1"/>
    <property type="molecule type" value="Genomic_DNA"/>
</dbReference>
<dbReference type="Proteomes" id="UP000016568">
    <property type="component" value="Unassembled WGS sequence"/>
</dbReference>
<dbReference type="Pfam" id="PF05199">
    <property type="entry name" value="GMC_oxred_C"/>
    <property type="match status" value="1"/>
</dbReference>
<evidence type="ECO:0000256" key="4">
    <source>
        <dbReference type="ARBA" id="ARBA00022827"/>
    </source>
</evidence>
<dbReference type="InterPro" id="IPR000172">
    <property type="entry name" value="GMC_OxRdtase_N"/>
</dbReference>
<dbReference type="Gene3D" id="3.50.50.60">
    <property type="entry name" value="FAD/NAD(P)-binding domain"/>
    <property type="match status" value="1"/>
</dbReference>
<comment type="cofactor">
    <cofactor evidence="1 5">
        <name>FAD</name>
        <dbReference type="ChEBI" id="CHEBI:57692"/>
    </cofactor>
</comment>
<dbReference type="GO" id="GO:0016614">
    <property type="term" value="F:oxidoreductase activity, acting on CH-OH group of donors"/>
    <property type="evidence" value="ECO:0007669"/>
    <property type="project" value="InterPro"/>
</dbReference>
<proteinExistence type="inferred from homology"/>
<keyword evidence="3 6" id="KW-0285">Flavoprotein</keyword>
<accession>U2ZZ91</accession>